<dbReference type="RefSeq" id="WP_179838236.1">
    <property type="nucleotide sequence ID" value="NZ_BMRD01000003.1"/>
</dbReference>
<evidence type="ECO:0000313" key="1">
    <source>
        <dbReference type="EMBL" id="NYE17971.1"/>
    </source>
</evidence>
<organism evidence="1 2">
    <name type="scientific">Actinomadura citrea</name>
    <dbReference type="NCBI Taxonomy" id="46158"/>
    <lineage>
        <taxon>Bacteria</taxon>
        <taxon>Bacillati</taxon>
        <taxon>Actinomycetota</taxon>
        <taxon>Actinomycetes</taxon>
        <taxon>Streptosporangiales</taxon>
        <taxon>Thermomonosporaceae</taxon>
        <taxon>Actinomadura</taxon>
    </lineage>
</organism>
<sequence>MGEGNNLRIGSISGDLSGNVLNGQNIELHQETPQPLPEEFAALATYAQAVIQALPVLALAADQQQSLQNHAVQILNEIQAPQPERARLTRLRASLQAVLENAASSALATVLLTMTTQ</sequence>
<dbReference type="Proteomes" id="UP000591272">
    <property type="component" value="Unassembled WGS sequence"/>
</dbReference>
<accession>A0A7Y9GK21</accession>
<comment type="caution">
    <text evidence="1">The sequence shown here is derived from an EMBL/GenBank/DDBJ whole genome shotgun (WGS) entry which is preliminary data.</text>
</comment>
<reference evidence="1 2" key="1">
    <citation type="submission" date="2020-07" db="EMBL/GenBank/DDBJ databases">
        <title>Sequencing the genomes of 1000 actinobacteria strains.</title>
        <authorList>
            <person name="Klenk H.-P."/>
        </authorList>
    </citation>
    <scope>NUCLEOTIDE SEQUENCE [LARGE SCALE GENOMIC DNA]</scope>
    <source>
        <strain evidence="1 2">DSM 43461</strain>
    </source>
</reference>
<protein>
    <submittedName>
        <fullName evidence="1">Uncharacterized protein</fullName>
    </submittedName>
</protein>
<name>A0A7Y9GK21_9ACTN</name>
<dbReference type="AlphaFoldDB" id="A0A7Y9GK21"/>
<gene>
    <name evidence="1" type="ORF">BJ999_008267</name>
</gene>
<dbReference type="EMBL" id="JACCBT010000001">
    <property type="protein sequence ID" value="NYE17971.1"/>
    <property type="molecule type" value="Genomic_DNA"/>
</dbReference>
<evidence type="ECO:0000313" key="2">
    <source>
        <dbReference type="Proteomes" id="UP000591272"/>
    </source>
</evidence>
<keyword evidence="2" id="KW-1185">Reference proteome</keyword>
<proteinExistence type="predicted"/>